<keyword evidence="1" id="KW-0678">Repressor</keyword>
<organism evidence="5 6">
    <name type="scientific">Halalkalibacter hemicellulosilyticusJCM 9152</name>
    <dbReference type="NCBI Taxonomy" id="1236971"/>
    <lineage>
        <taxon>Bacteria</taxon>
        <taxon>Bacillati</taxon>
        <taxon>Bacillota</taxon>
        <taxon>Bacilli</taxon>
        <taxon>Bacillales</taxon>
        <taxon>Bacillaceae</taxon>
        <taxon>Halalkalibacter</taxon>
    </lineage>
</organism>
<dbReference type="STRING" id="1236971.JCM9152_2785"/>
<dbReference type="InterPro" id="IPR001647">
    <property type="entry name" value="HTH_TetR"/>
</dbReference>
<dbReference type="InterPro" id="IPR050624">
    <property type="entry name" value="HTH-type_Tx_Regulator"/>
</dbReference>
<dbReference type="Pfam" id="PF00440">
    <property type="entry name" value="TetR_N"/>
    <property type="match status" value="1"/>
</dbReference>
<dbReference type="Gene3D" id="1.10.357.10">
    <property type="entry name" value="Tetracycline Repressor, domain 2"/>
    <property type="match status" value="1"/>
</dbReference>
<feature type="domain" description="HTH tetR-type" evidence="4">
    <location>
        <begin position="5"/>
        <end position="65"/>
    </location>
</feature>
<reference evidence="5" key="1">
    <citation type="journal article" date="2014" name="Genome Announc.">
        <title>Draft Genome Sequences of Three Alkaliphilic Bacillus Strains, Bacillus wakoensis JCM 9140T, Bacillus akibai JCM 9157T, and Bacillus hemicellulosilyticus JCM 9152T.</title>
        <authorList>
            <person name="Yuki M."/>
            <person name="Oshima K."/>
            <person name="Suda W."/>
            <person name="Oshida Y."/>
            <person name="Kitamura K."/>
            <person name="Iida T."/>
            <person name="Hattori M."/>
            <person name="Ohkuma M."/>
        </authorList>
    </citation>
    <scope>NUCLEOTIDE SEQUENCE [LARGE SCALE GENOMIC DNA]</scope>
    <source>
        <strain evidence="5">JCM 9152</strain>
    </source>
</reference>
<dbReference type="PANTHER" id="PTHR43479">
    <property type="entry name" value="ACREF/ENVCD OPERON REPRESSOR-RELATED"/>
    <property type="match status" value="1"/>
</dbReference>
<dbReference type="SUPFAM" id="SSF46689">
    <property type="entry name" value="Homeodomain-like"/>
    <property type="match status" value="1"/>
</dbReference>
<dbReference type="EMBL" id="BAUU01000018">
    <property type="protein sequence ID" value="GAE31326.1"/>
    <property type="molecule type" value="Genomic_DNA"/>
</dbReference>
<dbReference type="GO" id="GO:0003677">
    <property type="term" value="F:DNA binding"/>
    <property type="evidence" value="ECO:0007669"/>
    <property type="project" value="UniProtKB-UniRule"/>
</dbReference>
<comment type="caution">
    <text evidence="5">The sequence shown here is derived from an EMBL/GenBank/DDBJ whole genome shotgun (WGS) entry which is preliminary data.</text>
</comment>
<dbReference type="PANTHER" id="PTHR43479:SF11">
    <property type="entry name" value="ACREF_ENVCD OPERON REPRESSOR-RELATED"/>
    <property type="match status" value="1"/>
</dbReference>
<proteinExistence type="predicted"/>
<keyword evidence="2 3" id="KW-0238">DNA-binding</keyword>
<dbReference type="OrthoDB" id="9814703at2"/>
<evidence type="ECO:0000256" key="3">
    <source>
        <dbReference type="PROSITE-ProRule" id="PRU00335"/>
    </source>
</evidence>
<evidence type="ECO:0000313" key="5">
    <source>
        <dbReference type="EMBL" id="GAE31326.1"/>
    </source>
</evidence>
<protein>
    <submittedName>
        <fullName evidence="5">Putative transcriptional regulator</fullName>
    </submittedName>
</protein>
<feature type="DNA-binding region" description="H-T-H motif" evidence="3">
    <location>
        <begin position="28"/>
        <end position="47"/>
    </location>
</feature>
<dbReference type="InterPro" id="IPR036271">
    <property type="entry name" value="Tet_transcr_reg_TetR-rel_C_sf"/>
</dbReference>
<dbReference type="PROSITE" id="PS50977">
    <property type="entry name" value="HTH_TETR_2"/>
    <property type="match status" value="1"/>
</dbReference>
<sequence length="194" mass="22726">MKNKETKREQILKAAFHVFLRDGYERATMQEVANVAGVGKGTTYEYFSSKEALLFEVVQKGFGYFLEQLLDAIEQPGTVREKVERLFLCNLNFFQQEVKFRDFMLNDFGKMPDELHEWLLQKQDIFIGKIAKVIRKGQQSEEVGAVHPEVVASTLIHSLKMIYFYPETKKETRQEIVKMQVDYLFQGLAKRNER</sequence>
<gene>
    <name evidence="5" type="ORF">JCM9152_2785</name>
</gene>
<dbReference type="InterPro" id="IPR009057">
    <property type="entry name" value="Homeodomain-like_sf"/>
</dbReference>
<dbReference type="AlphaFoldDB" id="W4QGW5"/>
<evidence type="ECO:0000256" key="2">
    <source>
        <dbReference type="ARBA" id="ARBA00023125"/>
    </source>
</evidence>
<evidence type="ECO:0000256" key="1">
    <source>
        <dbReference type="ARBA" id="ARBA00022491"/>
    </source>
</evidence>
<dbReference type="PRINTS" id="PR00455">
    <property type="entry name" value="HTHTETR"/>
</dbReference>
<accession>W4QGW5</accession>
<evidence type="ECO:0000313" key="6">
    <source>
        <dbReference type="Proteomes" id="UP000018895"/>
    </source>
</evidence>
<name>W4QGW5_9BACI</name>
<dbReference type="RefSeq" id="WP_035344764.1">
    <property type="nucleotide sequence ID" value="NZ_BAUU01000018.1"/>
</dbReference>
<dbReference type="Proteomes" id="UP000018895">
    <property type="component" value="Unassembled WGS sequence"/>
</dbReference>
<evidence type="ECO:0000259" key="4">
    <source>
        <dbReference type="PROSITE" id="PS50977"/>
    </source>
</evidence>
<keyword evidence="6" id="KW-1185">Reference proteome</keyword>
<dbReference type="Gene3D" id="1.10.10.60">
    <property type="entry name" value="Homeodomain-like"/>
    <property type="match status" value="1"/>
</dbReference>
<dbReference type="SUPFAM" id="SSF48498">
    <property type="entry name" value="Tetracyclin repressor-like, C-terminal domain"/>
    <property type="match status" value="1"/>
</dbReference>